<dbReference type="InterPro" id="IPR044066">
    <property type="entry name" value="TRIAD_supradom"/>
</dbReference>
<evidence type="ECO:0000256" key="8">
    <source>
        <dbReference type="ARBA" id="ARBA00022786"/>
    </source>
</evidence>
<comment type="catalytic activity">
    <reaction evidence="1">
        <text>[E2 ubiquitin-conjugating enzyme]-S-ubiquitinyl-L-cysteine + [acceptor protein]-L-lysine = [E2 ubiquitin-conjugating enzyme]-L-cysteine + [acceptor protein]-N(6)-ubiquitinyl-L-lysine.</text>
        <dbReference type="EC" id="2.3.2.31"/>
    </reaction>
</comment>
<evidence type="ECO:0000256" key="3">
    <source>
        <dbReference type="ARBA" id="ARBA00012251"/>
    </source>
</evidence>
<name>A0A9Q0GNQ9_9MAGN</name>
<dbReference type="EMBL" id="JAMYWD010000012">
    <property type="protein sequence ID" value="KAJ4951292.1"/>
    <property type="molecule type" value="Genomic_DNA"/>
</dbReference>
<organism evidence="11 12">
    <name type="scientific">Protea cynaroides</name>
    <dbReference type="NCBI Taxonomy" id="273540"/>
    <lineage>
        <taxon>Eukaryota</taxon>
        <taxon>Viridiplantae</taxon>
        <taxon>Streptophyta</taxon>
        <taxon>Embryophyta</taxon>
        <taxon>Tracheophyta</taxon>
        <taxon>Spermatophyta</taxon>
        <taxon>Magnoliopsida</taxon>
        <taxon>Proteales</taxon>
        <taxon>Proteaceae</taxon>
        <taxon>Protea</taxon>
    </lineage>
</organism>
<dbReference type="PANTHER" id="PTHR11685">
    <property type="entry name" value="RBR FAMILY RING FINGER AND IBR DOMAIN-CONTAINING"/>
    <property type="match status" value="1"/>
</dbReference>
<dbReference type="Pfam" id="PF01485">
    <property type="entry name" value="IBR"/>
    <property type="match status" value="3"/>
</dbReference>
<keyword evidence="6" id="KW-0677">Repeat</keyword>
<comment type="cofactor">
    <cofactor evidence="2">
        <name>Zn(2+)</name>
        <dbReference type="ChEBI" id="CHEBI:29105"/>
    </cofactor>
</comment>
<keyword evidence="4" id="KW-0808">Transferase</keyword>
<evidence type="ECO:0000256" key="1">
    <source>
        <dbReference type="ARBA" id="ARBA00001798"/>
    </source>
</evidence>
<reference evidence="11" key="1">
    <citation type="journal article" date="2023" name="Plant J.">
        <title>The genome of the king protea, Protea cynaroides.</title>
        <authorList>
            <person name="Chang J."/>
            <person name="Duong T.A."/>
            <person name="Schoeman C."/>
            <person name="Ma X."/>
            <person name="Roodt D."/>
            <person name="Barker N."/>
            <person name="Li Z."/>
            <person name="Van de Peer Y."/>
            <person name="Mizrachi E."/>
        </authorList>
    </citation>
    <scope>NUCLEOTIDE SEQUENCE</scope>
    <source>
        <tissue evidence="11">Young leaves</tissue>
    </source>
</reference>
<dbReference type="InterPro" id="IPR031127">
    <property type="entry name" value="E3_UB_ligase_RBR"/>
</dbReference>
<evidence type="ECO:0000256" key="6">
    <source>
        <dbReference type="ARBA" id="ARBA00022737"/>
    </source>
</evidence>
<evidence type="ECO:0000256" key="7">
    <source>
        <dbReference type="ARBA" id="ARBA00022771"/>
    </source>
</evidence>
<dbReference type="Gene3D" id="1.20.120.1750">
    <property type="match status" value="2"/>
</dbReference>
<dbReference type="CDD" id="cd22584">
    <property type="entry name" value="Rcat_RBR_unk"/>
    <property type="match status" value="1"/>
</dbReference>
<dbReference type="SUPFAM" id="SSF57850">
    <property type="entry name" value="RING/U-box"/>
    <property type="match status" value="4"/>
</dbReference>
<evidence type="ECO:0000313" key="11">
    <source>
        <dbReference type="EMBL" id="KAJ4951292.1"/>
    </source>
</evidence>
<dbReference type="OrthoDB" id="10009520at2759"/>
<evidence type="ECO:0000256" key="5">
    <source>
        <dbReference type="ARBA" id="ARBA00022723"/>
    </source>
</evidence>
<dbReference type="PROSITE" id="PS51873">
    <property type="entry name" value="TRIAD"/>
    <property type="match status" value="1"/>
</dbReference>
<dbReference type="GO" id="GO:0008270">
    <property type="term" value="F:zinc ion binding"/>
    <property type="evidence" value="ECO:0007669"/>
    <property type="project" value="UniProtKB-KW"/>
</dbReference>
<comment type="caution">
    <text evidence="11">The sequence shown here is derived from an EMBL/GenBank/DDBJ whole genome shotgun (WGS) entry which is preliminary data.</text>
</comment>
<dbReference type="AlphaFoldDB" id="A0A9Q0GNQ9"/>
<gene>
    <name evidence="11" type="ORF">NE237_028124</name>
</gene>
<dbReference type="Proteomes" id="UP001141806">
    <property type="component" value="Unassembled WGS sequence"/>
</dbReference>
<keyword evidence="7" id="KW-0863">Zinc-finger</keyword>
<dbReference type="SMART" id="SM00647">
    <property type="entry name" value="IBR"/>
    <property type="match status" value="4"/>
</dbReference>
<feature type="domain" description="RING-type" evidence="10">
    <location>
        <begin position="29"/>
        <end position="234"/>
    </location>
</feature>
<evidence type="ECO:0000256" key="9">
    <source>
        <dbReference type="ARBA" id="ARBA00022833"/>
    </source>
</evidence>
<keyword evidence="5" id="KW-0479">Metal-binding</keyword>
<proteinExistence type="predicted"/>
<keyword evidence="8" id="KW-0833">Ubl conjugation pathway</keyword>
<keyword evidence="9" id="KW-0862">Zinc</keyword>
<dbReference type="EC" id="2.3.2.31" evidence="3"/>
<protein>
    <recommendedName>
        <fullName evidence="3">RBR-type E3 ubiquitin transferase</fullName>
        <ecNumber evidence="3">2.3.2.31</ecNumber>
    </recommendedName>
</protein>
<sequence>MKQRSVERKSPGTFFIGAEGFCKDNRRWLLLECRIEDVEAFLGLIYRHRHRSQIFRDCIAKYIETKLEERVAKVPCPAMNCEKLLDPLSCRRILSAGLFEKWCDLLCDSAVRKHESAYCPFTDCSALILNECRENITRSECPNCKKFLCFQCKLPWHMGFECDETGEMRDENDILFDQLVEKNKWKICPGCKYRVERNEGCLNIKCRCGVLFCYTCGKVKVNCGCNIRNGDPVVRPRYGHESVYCPFSFCSALILNECGENITRSDCPNCKKLFCFHCELPWHFGFGCEETQEIRDENDILFGKLAKREEWKRCPGCKYLVEKTEGCPNIKCRCGVAFCYTCGKVVIRKNRGLDGPKMWIII</sequence>
<keyword evidence="12" id="KW-1185">Reference proteome</keyword>
<evidence type="ECO:0000313" key="12">
    <source>
        <dbReference type="Proteomes" id="UP001141806"/>
    </source>
</evidence>
<evidence type="ECO:0000256" key="4">
    <source>
        <dbReference type="ARBA" id="ARBA00022679"/>
    </source>
</evidence>
<evidence type="ECO:0000256" key="2">
    <source>
        <dbReference type="ARBA" id="ARBA00001947"/>
    </source>
</evidence>
<evidence type="ECO:0000259" key="10">
    <source>
        <dbReference type="PROSITE" id="PS51873"/>
    </source>
</evidence>
<dbReference type="GO" id="GO:0016567">
    <property type="term" value="P:protein ubiquitination"/>
    <property type="evidence" value="ECO:0007669"/>
    <property type="project" value="InterPro"/>
</dbReference>
<accession>A0A9Q0GNQ9</accession>
<dbReference type="InterPro" id="IPR002867">
    <property type="entry name" value="IBR_dom"/>
</dbReference>
<dbReference type="GO" id="GO:0061630">
    <property type="term" value="F:ubiquitin protein ligase activity"/>
    <property type="evidence" value="ECO:0007669"/>
    <property type="project" value="UniProtKB-EC"/>
</dbReference>